<proteinExistence type="predicted"/>
<evidence type="ECO:0000313" key="1">
    <source>
        <dbReference type="EMBL" id="RYU13932.1"/>
    </source>
</evidence>
<dbReference type="Proteomes" id="UP000291189">
    <property type="component" value="Unassembled WGS sequence"/>
</dbReference>
<dbReference type="OrthoDB" id="3294467at2"/>
<dbReference type="RefSeq" id="WP_129986036.1">
    <property type="nucleotide sequence ID" value="NZ_SDPU01000013.1"/>
</dbReference>
<accession>A0A4Q5J5K7</accession>
<comment type="caution">
    <text evidence="1">The sequence shown here is derived from an EMBL/GenBank/DDBJ whole genome shotgun (WGS) entry which is preliminary data.</text>
</comment>
<dbReference type="EMBL" id="SDPU01000013">
    <property type="protein sequence ID" value="RYU13932.1"/>
    <property type="molecule type" value="Genomic_DNA"/>
</dbReference>
<keyword evidence="2" id="KW-1185">Reference proteome</keyword>
<evidence type="ECO:0000313" key="2">
    <source>
        <dbReference type="Proteomes" id="UP000291189"/>
    </source>
</evidence>
<dbReference type="AlphaFoldDB" id="A0A4Q5J5K7"/>
<name>A0A4Q5J5K7_9ACTN</name>
<protein>
    <submittedName>
        <fullName evidence="1">Uncharacterized protein</fullName>
    </submittedName>
</protein>
<reference evidence="1 2" key="1">
    <citation type="submission" date="2019-01" db="EMBL/GenBank/DDBJ databases">
        <title>Nocardioides guangzhouensis sp. nov., an actinobacterium isolated from soil.</title>
        <authorList>
            <person name="Fu Y."/>
            <person name="Cai Y."/>
            <person name="Lin Z."/>
            <person name="Chen P."/>
        </authorList>
    </citation>
    <scope>NUCLEOTIDE SEQUENCE [LARGE SCALE GENOMIC DNA]</scope>
    <source>
        <strain evidence="1 2">NBRC 105384</strain>
    </source>
</reference>
<sequence length="317" mass="32895">MLVAPAVAVLLLTGCGPRTSAGSDPAPVDQTAPEGWRWEAFRGVEVAVPGDWGWTNSGQRIGQWCVGERGDRDLSPAVGRPGVSTMVACPSEGDGPPPDTLTRNTGDVVAFEAAAGARPGDVGDRRTVVAGKVAVLVQTADPALRARIAETVRAVEVTSTGCPMDHPLAHDPGRRPEPGTGLADLVDVRSVTACKYAVDRPGDRTDLPPLTATRQFTGQSARDLVAALAAAPAGGGPNRPDSCLPEYAYGDEVLLLDIRHAEGVEHVVVTYAGCDHNGIDDGTTVRRLTREAVRPLVDGPLAMLGGFSSQLHGILGG</sequence>
<organism evidence="1 2">
    <name type="scientific">Nocardioides iriomotensis</name>
    <dbReference type="NCBI Taxonomy" id="715784"/>
    <lineage>
        <taxon>Bacteria</taxon>
        <taxon>Bacillati</taxon>
        <taxon>Actinomycetota</taxon>
        <taxon>Actinomycetes</taxon>
        <taxon>Propionibacteriales</taxon>
        <taxon>Nocardioidaceae</taxon>
        <taxon>Nocardioides</taxon>
    </lineage>
</organism>
<gene>
    <name evidence="1" type="ORF">ETU37_05270</name>
</gene>